<dbReference type="PANTHER" id="PTHR43557">
    <property type="entry name" value="APOPTOSIS-INDUCING FACTOR 1"/>
    <property type="match status" value="1"/>
</dbReference>
<keyword evidence="4" id="KW-0560">Oxidoreductase</keyword>
<dbReference type="STRING" id="1386089.N865_17860"/>
<dbReference type="InterPro" id="IPR036188">
    <property type="entry name" value="FAD/NAD-bd_sf"/>
</dbReference>
<evidence type="ECO:0000259" key="6">
    <source>
        <dbReference type="Pfam" id="PF14759"/>
    </source>
</evidence>
<dbReference type="RefSeq" id="WP_051510984.1">
    <property type="nucleotide sequence ID" value="NZ_AWSA01000053.1"/>
</dbReference>
<dbReference type="OrthoDB" id="1145at2"/>
<dbReference type="Pfam" id="PF14759">
    <property type="entry name" value="Reductase_C"/>
    <property type="match status" value="1"/>
</dbReference>
<dbReference type="eggNOG" id="COG0446">
    <property type="taxonomic scope" value="Bacteria"/>
</dbReference>
<evidence type="ECO:0000256" key="2">
    <source>
        <dbReference type="ARBA" id="ARBA00022630"/>
    </source>
</evidence>
<sequence length="439" mass="45248">MARTHPGTIVVGAGQAGLSLATRLRELGDTDPVVLVGDEDTPPYERPPLSKGYLRGEVARETLVLRDREWLAEHGIELVTGDAVTSVERRVDGGTGGTGGIARLASGRAIEFARLALTTGAVSRALDLPGAGLLGVHCLRTLDDADALAARLGPAREVVVIGGGFIGLEVAAGARAVGKSVTVVEVAGRLLPRAITPMLSDVYLAAHTRRGTRILLGTEAVALHGDEGGAVRAVELADGTLLSADLVVVGVGAVPRTDLALSLGLEVSAAGIVVDEHALASDGRTVAAGDCAVGPNPFFRGRPGPTRLESVPHATDQARTAAETLLGHPAAYDTVPWFWSDQADLRLQIAGLVADADLTVRRGGADPETMTLLSYRDGLLVGGECLGSPHDYIAIKRGLEKGLTIDPAAAEDPTVPLKRLLRAVEDGAGTPGTRTTNGS</sequence>
<dbReference type="Proteomes" id="UP000019489">
    <property type="component" value="Unassembled WGS sequence"/>
</dbReference>
<keyword evidence="8" id="KW-1185">Reference proteome</keyword>
<feature type="domain" description="Reductase C-terminal" evidence="6">
    <location>
        <begin position="337"/>
        <end position="421"/>
    </location>
</feature>
<dbReference type="InterPro" id="IPR023753">
    <property type="entry name" value="FAD/NAD-binding_dom"/>
</dbReference>
<dbReference type="GO" id="GO:0005737">
    <property type="term" value="C:cytoplasm"/>
    <property type="evidence" value="ECO:0007669"/>
    <property type="project" value="TreeGrafter"/>
</dbReference>
<dbReference type="Pfam" id="PF07992">
    <property type="entry name" value="Pyr_redox_2"/>
    <property type="match status" value="1"/>
</dbReference>
<reference evidence="7 8" key="1">
    <citation type="submission" date="2013-08" db="EMBL/GenBank/DDBJ databases">
        <title>Intrasporangium oryzae NRRL B-24470.</title>
        <authorList>
            <person name="Liu H."/>
            <person name="Wang G."/>
        </authorList>
    </citation>
    <scope>NUCLEOTIDE SEQUENCE [LARGE SCALE GENOMIC DNA]</scope>
    <source>
        <strain evidence="7 8">NRRL B-24470</strain>
    </source>
</reference>
<feature type="domain" description="FAD/NAD(P)-binding" evidence="5">
    <location>
        <begin position="9"/>
        <end position="318"/>
    </location>
</feature>
<accession>W9G216</accession>
<dbReference type="SUPFAM" id="SSF55424">
    <property type="entry name" value="FAD/NAD-linked reductases, dimerisation (C-terminal) domain"/>
    <property type="match status" value="1"/>
</dbReference>
<dbReference type="Gene3D" id="3.30.390.30">
    <property type="match status" value="1"/>
</dbReference>
<comment type="cofactor">
    <cofactor evidence="1">
        <name>FAD</name>
        <dbReference type="ChEBI" id="CHEBI:57692"/>
    </cofactor>
</comment>
<dbReference type="InterPro" id="IPR016156">
    <property type="entry name" value="FAD/NAD-linked_Rdtase_dimer_sf"/>
</dbReference>
<dbReference type="Gene3D" id="3.50.50.60">
    <property type="entry name" value="FAD/NAD(P)-binding domain"/>
    <property type="match status" value="2"/>
</dbReference>
<dbReference type="SUPFAM" id="SSF51905">
    <property type="entry name" value="FAD/NAD(P)-binding domain"/>
    <property type="match status" value="2"/>
</dbReference>
<evidence type="ECO:0000256" key="4">
    <source>
        <dbReference type="ARBA" id="ARBA00023002"/>
    </source>
</evidence>
<dbReference type="GO" id="GO:0016651">
    <property type="term" value="F:oxidoreductase activity, acting on NAD(P)H"/>
    <property type="evidence" value="ECO:0007669"/>
    <property type="project" value="TreeGrafter"/>
</dbReference>
<keyword evidence="2" id="KW-0285">Flavoprotein</keyword>
<evidence type="ECO:0000313" key="7">
    <source>
        <dbReference type="EMBL" id="EWT00146.1"/>
    </source>
</evidence>
<dbReference type="PRINTS" id="PR00368">
    <property type="entry name" value="FADPNR"/>
</dbReference>
<dbReference type="PANTHER" id="PTHR43557:SF2">
    <property type="entry name" value="RIESKE DOMAIN-CONTAINING PROTEIN-RELATED"/>
    <property type="match status" value="1"/>
</dbReference>
<dbReference type="InterPro" id="IPR028202">
    <property type="entry name" value="Reductase_C"/>
</dbReference>
<name>W9G216_9MICO</name>
<protein>
    <submittedName>
        <fullName evidence="7">Ferredoxin</fullName>
    </submittedName>
</protein>
<organism evidence="7 8">
    <name type="scientific">Intrasporangium oryzae NRRL B-24470</name>
    <dbReference type="NCBI Taxonomy" id="1386089"/>
    <lineage>
        <taxon>Bacteria</taxon>
        <taxon>Bacillati</taxon>
        <taxon>Actinomycetota</taxon>
        <taxon>Actinomycetes</taxon>
        <taxon>Micrococcales</taxon>
        <taxon>Intrasporangiaceae</taxon>
        <taxon>Intrasporangium</taxon>
    </lineage>
</organism>
<dbReference type="InterPro" id="IPR050446">
    <property type="entry name" value="FAD-oxidoreductase/Apoptosis"/>
</dbReference>
<dbReference type="PRINTS" id="PR00411">
    <property type="entry name" value="PNDRDTASEI"/>
</dbReference>
<evidence type="ECO:0000256" key="1">
    <source>
        <dbReference type="ARBA" id="ARBA00001974"/>
    </source>
</evidence>
<evidence type="ECO:0000313" key="8">
    <source>
        <dbReference type="Proteomes" id="UP000019489"/>
    </source>
</evidence>
<evidence type="ECO:0000259" key="5">
    <source>
        <dbReference type="Pfam" id="PF07992"/>
    </source>
</evidence>
<evidence type="ECO:0000256" key="3">
    <source>
        <dbReference type="ARBA" id="ARBA00022827"/>
    </source>
</evidence>
<proteinExistence type="predicted"/>
<comment type="caution">
    <text evidence="7">The sequence shown here is derived from an EMBL/GenBank/DDBJ whole genome shotgun (WGS) entry which is preliminary data.</text>
</comment>
<keyword evidence="3" id="KW-0274">FAD</keyword>
<gene>
    <name evidence="7" type="ORF">N865_17860</name>
</gene>
<dbReference type="EMBL" id="AWSA01000053">
    <property type="protein sequence ID" value="EWT00146.1"/>
    <property type="molecule type" value="Genomic_DNA"/>
</dbReference>
<dbReference type="AlphaFoldDB" id="W9G216"/>